<evidence type="ECO:0008006" key="4">
    <source>
        <dbReference type="Google" id="ProtNLM"/>
    </source>
</evidence>
<dbReference type="HOGENOM" id="CLU_679725_0_0_1"/>
<proteinExistence type="predicted"/>
<dbReference type="OrthoDB" id="4949700at2759"/>
<evidence type="ECO:0000256" key="1">
    <source>
        <dbReference type="SAM" id="MobiDB-lite"/>
    </source>
</evidence>
<evidence type="ECO:0000313" key="3">
    <source>
        <dbReference type="Proteomes" id="UP000016801"/>
    </source>
</evidence>
<dbReference type="Gene3D" id="3.30.710.10">
    <property type="entry name" value="Potassium Channel Kv1.1, Chain A"/>
    <property type="match status" value="1"/>
</dbReference>
<dbReference type="VEuPathDB" id="FungiDB:CPUR_04466"/>
<gene>
    <name evidence="2" type="ORF">CPUR_04466</name>
</gene>
<dbReference type="eggNOG" id="ENOG502S8FX">
    <property type="taxonomic scope" value="Eukaryota"/>
</dbReference>
<dbReference type="STRING" id="1111077.M1VW42"/>
<name>M1VW42_CLAP2</name>
<organism evidence="2 3">
    <name type="scientific">Claviceps purpurea (strain 20.1)</name>
    <name type="common">Ergot fungus</name>
    <name type="synonym">Sphacelia segetum</name>
    <dbReference type="NCBI Taxonomy" id="1111077"/>
    <lineage>
        <taxon>Eukaryota</taxon>
        <taxon>Fungi</taxon>
        <taxon>Dikarya</taxon>
        <taxon>Ascomycota</taxon>
        <taxon>Pezizomycotina</taxon>
        <taxon>Sordariomycetes</taxon>
        <taxon>Hypocreomycetidae</taxon>
        <taxon>Hypocreales</taxon>
        <taxon>Clavicipitaceae</taxon>
        <taxon>Claviceps</taxon>
    </lineage>
</organism>
<sequence length="405" mass="46378">MQDLRYDLDPQGDTILVLRCPKTQQAVWEPKNEATKLKQKNKARRRKLYDLDPISDTEDGRSDDRNAHEPTPGPIAPTTESNVPNDSGEAHGDNSDRHEVQFRLSSRHLALASPVFKTMLNGSWKESAPSSERSNGSTKTLSQLQSGSNCEVRYELTATEWDAKDFLLLMNIVHCHSGQVPYSINLETLGRISVLVDYYQCQDVIQFFAGLWINNLSGSHPTTMTIQDLRYDLDPQGDTSLVLRCPNTKKSVWEPKDEVAKLKEKNKTRRRKLFDLDLITDTEDDSSDDQNAHEIIPEQLGRLSVAVTLEQVITIRTSRLIPERRNFVTVLRPNFQYMRFFLPEPDQYRTIQRAFALSLFPGILSGFARLFELSFEEMEKRYRANGDNISMLPVFVWKSSIFSDT</sequence>
<reference evidence="2 3" key="1">
    <citation type="journal article" date="2013" name="PLoS Genet.">
        <title>Plant-symbiotic fungi as chemical engineers: Multi-genome analysis of the Clavicipitaceae reveals dynamics of alkaloid loci.</title>
        <authorList>
            <person name="Schardl C.L."/>
            <person name="Young C.A."/>
            <person name="Hesse U."/>
            <person name="Amyotte S.G."/>
            <person name="Andreeva K."/>
            <person name="Calie P.J."/>
            <person name="Fleetwood D.J."/>
            <person name="Haws D.C."/>
            <person name="Moore N."/>
            <person name="Oeser B."/>
            <person name="Panaccione D.G."/>
            <person name="Schweri K.K."/>
            <person name="Voisey C.R."/>
            <person name="Farman M.L."/>
            <person name="Jaromczyk J.W."/>
            <person name="Roe B.A."/>
            <person name="O'Sullivan D.M."/>
            <person name="Scott B."/>
            <person name="Tudzynski P."/>
            <person name="An Z."/>
            <person name="Arnaoudova E.G."/>
            <person name="Bullock C.T."/>
            <person name="Charlton N.D."/>
            <person name="Chen L."/>
            <person name="Cox M."/>
            <person name="Dinkins R.D."/>
            <person name="Florea S."/>
            <person name="Glenn A.E."/>
            <person name="Gordon A."/>
            <person name="Gueldener U."/>
            <person name="Harris D.R."/>
            <person name="Hollin W."/>
            <person name="Jaromczyk J."/>
            <person name="Johnson R.D."/>
            <person name="Khan A.K."/>
            <person name="Leistner E."/>
            <person name="Leuchtmann A."/>
            <person name="Li C."/>
            <person name="Liu J."/>
            <person name="Liu J."/>
            <person name="Liu M."/>
            <person name="Mace W."/>
            <person name="Machado C."/>
            <person name="Nagabhyru P."/>
            <person name="Pan J."/>
            <person name="Schmid J."/>
            <person name="Sugawara K."/>
            <person name="Steiner U."/>
            <person name="Takach J.E."/>
            <person name="Tanaka E."/>
            <person name="Webb J.S."/>
            <person name="Wilson E.V."/>
            <person name="Wiseman J.L."/>
            <person name="Yoshida R."/>
            <person name="Zeng Z."/>
        </authorList>
    </citation>
    <scope>NUCLEOTIDE SEQUENCE [LARGE SCALE GENOMIC DNA]</scope>
    <source>
        <strain evidence="2 3">20.1</strain>
    </source>
</reference>
<feature type="compositionally biased region" description="Polar residues" evidence="1">
    <location>
        <begin position="128"/>
        <end position="144"/>
    </location>
</feature>
<feature type="region of interest" description="Disordered" evidence="1">
    <location>
        <begin position="123"/>
        <end position="144"/>
    </location>
</feature>
<feature type="compositionally biased region" description="Basic residues" evidence="1">
    <location>
        <begin position="37"/>
        <end position="47"/>
    </location>
</feature>
<dbReference type="AlphaFoldDB" id="M1VW42"/>
<dbReference type="EMBL" id="CAGA01000023">
    <property type="protein sequence ID" value="CCE30617.1"/>
    <property type="molecule type" value="Genomic_DNA"/>
</dbReference>
<dbReference type="InterPro" id="IPR011333">
    <property type="entry name" value="SKP1/BTB/POZ_sf"/>
</dbReference>
<comment type="caution">
    <text evidence="2">The sequence shown here is derived from an EMBL/GenBank/DDBJ whole genome shotgun (WGS) entry which is preliminary data.</text>
</comment>
<protein>
    <recommendedName>
        <fullName evidence="4">BTB domain-containing protein</fullName>
    </recommendedName>
</protein>
<dbReference type="Proteomes" id="UP000016801">
    <property type="component" value="Unassembled WGS sequence"/>
</dbReference>
<feature type="region of interest" description="Disordered" evidence="1">
    <location>
        <begin position="33"/>
        <end position="96"/>
    </location>
</feature>
<keyword evidence="3" id="KW-1185">Reference proteome</keyword>
<feature type="compositionally biased region" description="Basic and acidic residues" evidence="1">
    <location>
        <begin position="58"/>
        <end position="68"/>
    </location>
</feature>
<accession>M1VW42</accession>
<evidence type="ECO:0000313" key="2">
    <source>
        <dbReference type="EMBL" id="CCE30617.1"/>
    </source>
</evidence>